<dbReference type="PANTHER" id="PTHR31293:SF12">
    <property type="entry name" value="RNI-LIKE SUPERFAMILY PROTEIN"/>
    <property type="match status" value="1"/>
</dbReference>
<accession>A0ABR0DAB7</accession>
<sequence length="457" mass="51708">MEPPVDSNPAEKRLIGECIDRLSNLPDPILGHILSYVPTKNAVATSILSTRWKNLFPFGVPPINIDLDDTLLLNPRRIRYSSTYRRFSEFVDKLLNETLRDVPCVEIMILSCKKKYGDEKVISWVSAALRLNVRHLLLRSAFMSNSVTLFHTFDGCTTIKKLELGRNFDLYLPGNFTLPNLIKLTLDHLVFHEDTESIQELLDGCPMLEYLAIEGCDLVFMDTLSIRCPLLEELVIEECFEASGCELVIEAPNLTGLFYVGNVAGDYYVNNFKSLNVAHIDVGPSPEELEEAETEGKEEEEHWYFDCCVGKLINSCSSVHHLYLSDASIAALQRLSFQLPTFQNLIDLALGCMGIYGWKLLACLLKSAPNLEKLVIEEGFNEYEGGFESFKSSLPSLPICLELNVKKIKFRYFLKNGKVLQNSTISPFLYEYFAEIEYIADALKDVLVCFHVITFGT</sequence>
<organism evidence="2 3">
    <name type="scientific">Penstemon davidsonii</name>
    <dbReference type="NCBI Taxonomy" id="160366"/>
    <lineage>
        <taxon>Eukaryota</taxon>
        <taxon>Viridiplantae</taxon>
        <taxon>Streptophyta</taxon>
        <taxon>Embryophyta</taxon>
        <taxon>Tracheophyta</taxon>
        <taxon>Spermatophyta</taxon>
        <taxon>Magnoliopsida</taxon>
        <taxon>eudicotyledons</taxon>
        <taxon>Gunneridae</taxon>
        <taxon>Pentapetalae</taxon>
        <taxon>asterids</taxon>
        <taxon>lamiids</taxon>
        <taxon>Lamiales</taxon>
        <taxon>Plantaginaceae</taxon>
        <taxon>Cheloneae</taxon>
        <taxon>Penstemon</taxon>
    </lineage>
</organism>
<dbReference type="SUPFAM" id="SSF81383">
    <property type="entry name" value="F-box domain"/>
    <property type="match status" value="1"/>
</dbReference>
<dbReference type="PROSITE" id="PS50181">
    <property type="entry name" value="FBOX"/>
    <property type="match status" value="1"/>
</dbReference>
<feature type="domain" description="F-box" evidence="1">
    <location>
        <begin position="19"/>
        <end position="55"/>
    </location>
</feature>
<name>A0ABR0DAB7_9LAMI</name>
<dbReference type="InterPro" id="IPR032675">
    <property type="entry name" value="LRR_dom_sf"/>
</dbReference>
<dbReference type="Proteomes" id="UP001291926">
    <property type="component" value="Unassembled WGS sequence"/>
</dbReference>
<evidence type="ECO:0000313" key="2">
    <source>
        <dbReference type="EMBL" id="KAK4486202.1"/>
    </source>
</evidence>
<gene>
    <name evidence="2" type="ORF">RD792_008871</name>
</gene>
<evidence type="ECO:0000259" key="1">
    <source>
        <dbReference type="PROSITE" id="PS50181"/>
    </source>
</evidence>
<dbReference type="InterPro" id="IPR036047">
    <property type="entry name" value="F-box-like_dom_sf"/>
</dbReference>
<dbReference type="InterPro" id="IPR053781">
    <property type="entry name" value="F-box_AtFBL13-like"/>
</dbReference>
<dbReference type="PANTHER" id="PTHR31293">
    <property type="entry name" value="RNI-LIKE SUPERFAMILY PROTEIN"/>
    <property type="match status" value="1"/>
</dbReference>
<dbReference type="Gene3D" id="3.80.10.10">
    <property type="entry name" value="Ribonuclease Inhibitor"/>
    <property type="match status" value="1"/>
</dbReference>
<evidence type="ECO:0000313" key="3">
    <source>
        <dbReference type="Proteomes" id="UP001291926"/>
    </source>
</evidence>
<dbReference type="CDD" id="cd22160">
    <property type="entry name" value="F-box_AtFBL13-like"/>
    <property type="match status" value="1"/>
</dbReference>
<dbReference type="Pfam" id="PF24758">
    <property type="entry name" value="LRR_At5g56370"/>
    <property type="match status" value="1"/>
</dbReference>
<proteinExistence type="predicted"/>
<dbReference type="Pfam" id="PF00646">
    <property type="entry name" value="F-box"/>
    <property type="match status" value="1"/>
</dbReference>
<reference evidence="2 3" key="1">
    <citation type="journal article" date="2023" name="bioRxiv">
        <title>Genome report: Whole genome sequence and annotation of Penstemon davidsonii.</title>
        <authorList>
            <person name="Ostevik K.L."/>
            <person name="Alabady M."/>
            <person name="Zhang M."/>
            <person name="Rausher M.D."/>
        </authorList>
    </citation>
    <scope>NUCLEOTIDE SEQUENCE [LARGE SCALE GENOMIC DNA]</scope>
    <source>
        <strain evidence="2">DNT005</strain>
        <tissue evidence="2">Whole leaf</tissue>
    </source>
</reference>
<protein>
    <recommendedName>
        <fullName evidence="1">F-box domain-containing protein</fullName>
    </recommendedName>
</protein>
<dbReference type="InterPro" id="IPR055294">
    <property type="entry name" value="FBL60-like"/>
</dbReference>
<dbReference type="EMBL" id="JAYDYQ010002533">
    <property type="protein sequence ID" value="KAK4486202.1"/>
    <property type="molecule type" value="Genomic_DNA"/>
</dbReference>
<keyword evidence="3" id="KW-1185">Reference proteome</keyword>
<dbReference type="SUPFAM" id="SSF52047">
    <property type="entry name" value="RNI-like"/>
    <property type="match status" value="1"/>
</dbReference>
<dbReference type="InterPro" id="IPR055411">
    <property type="entry name" value="LRR_FXL15/At3g58940/PEG3-like"/>
</dbReference>
<dbReference type="InterPro" id="IPR001810">
    <property type="entry name" value="F-box_dom"/>
</dbReference>
<comment type="caution">
    <text evidence="2">The sequence shown here is derived from an EMBL/GenBank/DDBJ whole genome shotgun (WGS) entry which is preliminary data.</text>
</comment>